<dbReference type="RefSeq" id="WP_111277308.1">
    <property type="nucleotide sequence ID" value="NZ_QFYS01000009.1"/>
</dbReference>
<sequence length="136" mass="14449">MPVTPNSIVTPQTPRANVVNVAAANATYSTSPTNTQLLVTAGPNGARLTKLQAIPCETITSANQLQVFRSADGGTTRHLADSALMGVYTMAQTTEAPTTDFGYSDDSPVILQPNERLYVAEGQAKSVNFIAEWADY</sequence>
<protein>
    <submittedName>
        <fullName evidence="1">Uncharacterized protein</fullName>
    </submittedName>
</protein>
<dbReference type="EMBL" id="QFYS01000009">
    <property type="protein sequence ID" value="RAK63002.1"/>
    <property type="molecule type" value="Genomic_DNA"/>
</dbReference>
<evidence type="ECO:0000313" key="1">
    <source>
        <dbReference type="EMBL" id="RAK63002.1"/>
    </source>
</evidence>
<dbReference type="OrthoDB" id="7210911at2"/>
<keyword evidence="2" id="KW-1185">Reference proteome</keyword>
<dbReference type="Proteomes" id="UP000249524">
    <property type="component" value="Unassembled WGS sequence"/>
</dbReference>
<dbReference type="AlphaFoldDB" id="A0A328B6H9"/>
<comment type="caution">
    <text evidence="1">The sequence shown here is derived from an EMBL/GenBank/DDBJ whole genome shotgun (WGS) entry which is preliminary data.</text>
</comment>
<proteinExistence type="predicted"/>
<accession>A0A328B6H9</accession>
<gene>
    <name evidence="1" type="ORF">DJ019_17145</name>
</gene>
<evidence type="ECO:0000313" key="2">
    <source>
        <dbReference type="Proteomes" id="UP000249524"/>
    </source>
</evidence>
<name>A0A328B6H9_9CAUL</name>
<reference evidence="1 2" key="1">
    <citation type="submission" date="2018-05" db="EMBL/GenBank/DDBJ databases">
        <authorList>
            <person name="Lanie J.A."/>
            <person name="Ng W.-L."/>
            <person name="Kazmierczak K.M."/>
            <person name="Andrzejewski T.M."/>
            <person name="Davidsen T.M."/>
            <person name="Wayne K.J."/>
            <person name="Tettelin H."/>
            <person name="Glass J.I."/>
            <person name="Rusch D."/>
            <person name="Podicherti R."/>
            <person name="Tsui H.-C.T."/>
            <person name="Winkler M.E."/>
        </authorList>
    </citation>
    <scope>NUCLEOTIDE SEQUENCE [LARGE SCALE GENOMIC DNA]</scope>
    <source>
        <strain evidence="1 2">BUT-10</strain>
    </source>
</reference>
<organism evidence="1 2">
    <name type="scientific">Phenylobacterium kunshanense</name>
    <dbReference type="NCBI Taxonomy" id="1445034"/>
    <lineage>
        <taxon>Bacteria</taxon>
        <taxon>Pseudomonadati</taxon>
        <taxon>Pseudomonadota</taxon>
        <taxon>Alphaproteobacteria</taxon>
        <taxon>Caulobacterales</taxon>
        <taxon>Caulobacteraceae</taxon>
        <taxon>Phenylobacterium</taxon>
    </lineage>
</organism>